<accession>A0A834WGS8</accession>
<feature type="compositionally biased region" description="Basic and acidic residues" evidence="2">
    <location>
        <begin position="760"/>
        <end position="770"/>
    </location>
</feature>
<organism evidence="4 5">
    <name type="scientific">Senna tora</name>
    <dbReference type="NCBI Taxonomy" id="362788"/>
    <lineage>
        <taxon>Eukaryota</taxon>
        <taxon>Viridiplantae</taxon>
        <taxon>Streptophyta</taxon>
        <taxon>Embryophyta</taxon>
        <taxon>Tracheophyta</taxon>
        <taxon>Spermatophyta</taxon>
        <taxon>Magnoliopsida</taxon>
        <taxon>eudicotyledons</taxon>
        <taxon>Gunneridae</taxon>
        <taxon>Pentapetalae</taxon>
        <taxon>rosids</taxon>
        <taxon>fabids</taxon>
        <taxon>Fabales</taxon>
        <taxon>Fabaceae</taxon>
        <taxon>Caesalpinioideae</taxon>
        <taxon>Cassia clade</taxon>
        <taxon>Senna</taxon>
    </lineage>
</organism>
<gene>
    <name evidence="4" type="ORF">G2W53_025733</name>
</gene>
<dbReference type="OrthoDB" id="26740at2759"/>
<evidence type="ECO:0000259" key="3">
    <source>
        <dbReference type="Pfam" id="PF23065"/>
    </source>
</evidence>
<feature type="compositionally biased region" description="Low complexity" evidence="2">
    <location>
        <begin position="495"/>
        <end position="508"/>
    </location>
</feature>
<protein>
    <submittedName>
        <fullName evidence="4">Testis-expressed sequence 2 protein</fullName>
    </submittedName>
</protein>
<feature type="domain" description="SMP" evidence="3">
    <location>
        <begin position="95"/>
        <end position="159"/>
    </location>
</feature>
<feature type="compositionally biased region" description="Polar residues" evidence="2">
    <location>
        <begin position="687"/>
        <end position="703"/>
    </location>
</feature>
<comment type="subcellular location">
    <subcellularLocation>
        <location evidence="1">Endoplasmic reticulum membrane</location>
    </subcellularLocation>
</comment>
<comment type="caution">
    <text evidence="4">The sequence shown here is derived from an EMBL/GenBank/DDBJ whole genome shotgun (WGS) entry which is preliminary data.</text>
</comment>
<dbReference type="Proteomes" id="UP000634136">
    <property type="component" value="Unassembled WGS sequence"/>
</dbReference>
<sequence>MCVGVVSSIGKRTIVAAEALGVFFIVRWLGARTKSREAKTSSERHAGAVELDPLQSLSFAENKQGVVWVLESDKIPEISLDKPLKETKRRKPEIFELKGCVVEAVSATNLSSRKWAKRFPIKLESKSSAIYNGRKSIYLYLETSWDKEAWCKALRLASCDQEDTVKWFAQLHKEFHSYLASLNAEYHTFLKPTVGSSIEAVNKASKPDGGSSRVHQFLKKIAKKSSRVGLDNKSTWTSLSGREERKNTEKLRASQDAVLAANFMKNASTARHLKLPTEDNAPLLSPTLSHSGSHSHISASSDVDLDEKLGIDEGTLCWNLLISRLFFDAKSNTQLKRSIQARIQLLILTGNGSISKVYLYYTFTASWLRSSRTFSNMRIPSYVGEIICTGINTGTLPPCIVGMRVLPMEMSEVWAFEVDIEYSGGAVLEIETRLEVGELDLPPEIENSNLDSSSDDVSSDLLESFEDLGMHLNLSEGTSDLQDTKEDCEENTGVSKSAKSTPSSSTHGSRWKSIIKSIAKQVSQLCSFQSDCAAQSSIGPNLFAQVPLSLAIRIASLRGTLRLHIKPPPSDQLWYGFTSMPDIDFNLESSVGEHKITNGRFALLLVNRLKNSYIPQVSVRMCKVGFFCGNAQGKFILAPAAMVRETIVLPNCESVCLSWMQAEKNDWVPRDVAPFRWVSQESRKETSTSNDAAANQPPVSAKSSGDGPEHKKQKLKSSESSQEPNRKSADSVTLPSCSTETLRSSRSLDDLKSPLLGNDKPQEIIEHNDMGDTSDCQQTRELEKENNSIVELDDTKPKKMGKRERMLDLRKKMTEKFEEKRRHIEEKGRNIVDKYIPR</sequence>
<dbReference type="PANTHER" id="PTHR13466:SF0">
    <property type="entry name" value="SMP-LTD DOMAIN-CONTAINING PROTEIN"/>
    <property type="match status" value="1"/>
</dbReference>
<feature type="region of interest" description="Disordered" evidence="2">
    <location>
        <begin position="478"/>
        <end position="508"/>
    </location>
</feature>
<keyword evidence="5" id="KW-1185">Reference proteome</keyword>
<dbReference type="PANTHER" id="PTHR13466">
    <property type="entry name" value="TEX2 PROTEIN-RELATED"/>
    <property type="match status" value="1"/>
</dbReference>
<dbReference type="EMBL" id="JAAIUW010000008">
    <property type="protein sequence ID" value="KAF7820278.1"/>
    <property type="molecule type" value="Genomic_DNA"/>
</dbReference>
<dbReference type="CDD" id="cd21675">
    <property type="entry name" value="SMP_TEX2"/>
    <property type="match status" value="1"/>
</dbReference>
<evidence type="ECO:0000313" key="5">
    <source>
        <dbReference type="Proteomes" id="UP000634136"/>
    </source>
</evidence>
<proteinExistence type="predicted"/>
<name>A0A834WGS8_9FABA</name>
<dbReference type="GO" id="GO:0005789">
    <property type="term" value="C:endoplasmic reticulum membrane"/>
    <property type="evidence" value="ECO:0007669"/>
    <property type="project" value="UniProtKB-SubCell"/>
</dbReference>
<dbReference type="AlphaFoldDB" id="A0A834WGS8"/>
<feature type="region of interest" description="Disordered" evidence="2">
    <location>
        <begin position="681"/>
        <end position="775"/>
    </location>
</feature>
<reference evidence="4" key="1">
    <citation type="submission" date="2020-09" db="EMBL/GenBank/DDBJ databases">
        <title>Genome-Enabled Discovery of Anthraquinone Biosynthesis in Senna tora.</title>
        <authorList>
            <person name="Kang S.-H."/>
            <person name="Pandey R.P."/>
            <person name="Lee C.-M."/>
            <person name="Sim J.-S."/>
            <person name="Jeong J.-T."/>
            <person name="Choi B.-S."/>
            <person name="Jung M."/>
            <person name="Ginzburg D."/>
            <person name="Zhao K."/>
            <person name="Won S.Y."/>
            <person name="Oh T.-J."/>
            <person name="Yu Y."/>
            <person name="Kim N.-H."/>
            <person name="Lee O.R."/>
            <person name="Lee T.-H."/>
            <person name="Bashyal P."/>
            <person name="Kim T.-S."/>
            <person name="Lee W.-H."/>
            <person name="Kawkins C."/>
            <person name="Kim C.-K."/>
            <person name="Kim J.S."/>
            <person name="Ahn B.O."/>
            <person name="Rhee S.Y."/>
            <person name="Sohng J.K."/>
        </authorList>
    </citation>
    <scope>NUCLEOTIDE SEQUENCE</scope>
    <source>
        <tissue evidence="4">Leaf</tissue>
    </source>
</reference>
<feature type="compositionally biased region" description="Polar residues" evidence="2">
    <location>
        <begin position="730"/>
        <end position="741"/>
    </location>
</feature>
<dbReference type="Pfam" id="PF23065">
    <property type="entry name" value="PH_SMPa"/>
    <property type="match status" value="1"/>
</dbReference>
<evidence type="ECO:0000256" key="1">
    <source>
        <dbReference type="ARBA" id="ARBA00004586"/>
    </source>
</evidence>
<dbReference type="GO" id="GO:0008289">
    <property type="term" value="F:lipid binding"/>
    <property type="evidence" value="ECO:0007669"/>
    <property type="project" value="TreeGrafter"/>
</dbReference>
<evidence type="ECO:0000313" key="4">
    <source>
        <dbReference type="EMBL" id="KAF7820278.1"/>
    </source>
</evidence>
<dbReference type="InterPro" id="IPR057080">
    <property type="entry name" value="PH_SMPa"/>
</dbReference>
<evidence type="ECO:0000256" key="2">
    <source>
        <dbReference type="SAM" id="MobiDB-lite"/>
    </source>
</evidence>